<dbReference type="EnsemblBacteria" id="ACO81081">
    <property type="protein sequence ID" value="ACO81081"/>
    <property type="gene ID" value="Avin_49900"/>
</dbReference>
<feature type="transmembrane region" description="Helical" evidence="7">
    <location>
        <begin position="163"/>
        <end position="185"/>
    </location>
</feature>
<keyword evidence="3" id="KW-1003">Cell membrane</keyword>
<dbReference type="HOGENOM" id="CLU_056175_2_0_6"/>
<dbReference type="PANTHER" id="PTHR36838:SF3">
    <property type="entry name" value="TRANSPORTER AUXIN EFFLUX CARRIER EC FAMILY"/>
    <property type="match status" value="1"/>
</dbReference>
<keyword evidence="5 7" id="KW-1133">Transmembrane helix</keyword>
<evidence type="ECO:0000313" key="9">
    <source>
        <dbReference type="Proteomes" id="UP000002424"/>
    </source>
</evidence>
<dbReference type="STRING" id="322710.Avin_49900"/>
<dbReference type="OrthoDB" id="9810457at2"/>
<feature type="transmembrane region" description="Helical" evidence="7">
    <location>
        <begin position="131"/>
        <end position="151"/>
    </location>
</feature>
<reference evidence="8 9" key="1">
    <citation type="journal article" date="2009" name="J. Bacteriol.">
        <title>Genome sequence of Azotobacter vinelandii, an obligate aerobe specialized to support diverse anaerobic metabolic processes.</title>
        <authorList>
            <person name="Setubal J.C."/>
            <person name="dos Santos P."/>
            <person name="Goldman B.S."/>
            <person name="Ertesvag H."/>
            <person name="Espin G."/>
            <person name="Rubio L.M."/>
            <person name="Valla S."/>
            <person name="Almeida N.F."/>
            <person name="Balasubramanian D."/>
            <person name="Cromes L."/>
            <person name="Curatti L."/>
            <person name="Du Z."/>
            <person name="Godsy E."/>
            <person name="Goodner B."/>
            <person name="Hellner-Burris K."/>
            <person name="Hernandez J.A."/>
            <person name="Houmiel K."/>
            <person name="Imperial J."/>
            <person name="Kennedy C."/>
            <person name="Larson T.J."/>
            <person name="Latreille P."/>
            <person name="Ligon L.S."/>
            <person name="Lu J."/>
            <person name="Maerk M."/>
            <person name="Miller N.M."/>
            <person name="Norton S."/>
            <person name="O'Carroll I.P."/>
            <person name="Paulsen I."/>
            <person name="Raulfs E.C."/>
            <person name="Roemer R."/>
            <person name="Rosser J."/>
            <person name="Segura D."/>
            <person name="Slater S."/>
            <person name="Stricklin S.L."/>
            <person name="Studholme D.J."/>
            <person name="Sun J."/>
            <person name="Viana C.J."/>
            <person name="Wallin E."/>
            <person name="Wang B."/>
            <person name="Wheeler C."/>
            <person name="Zhu H."/>
            <person name="Dean D.R."/>
            <person name="Dixon R."/>
            <person name="Wood D."/>
        </authorList>
    </citation>
    <scope>NUCLEOTIDE SEQUENCE [LARGE SCALE GENOMIC DNA]</scope>
    <source>
        <strain evidence="9">DJ / ATCC BAA-1303</strain>
    </source>
</reference>
<keyword evidence="9" id="KW-1185">Reference proteome</keyword>
<feature type="transmembrane region" description="Helical" evidence="7">
    <location>
        <begin position="353"/>
        <end position="373"/>
    </location>
</feature>
<evidence type="ECO:0000256" key="4">
    <source>
        <dbReference type="ARBA" id="ARBA00022692"/>
    </source>
</evidence>
<proteinExistence type="predicted"/>
<gene>
    <name evidence="8" type="ordered locus">Avin_49900</name>
</gene>
<feature type="transmembrane region" description="Helical" evidence="7">
    <location>
        <begin position="66"/>
        <end position="88"/>
    </location>
</feature>
<keyword evidence="2" id="KW-0813">Transport</keyword>
<organism evidence="8 9">
    <name type="scientific">Azotobacter vinelandii (strain DJ / ATCC BAA-1303)</name>
    <dbReference type="NCBI Taxonomy" id="322710"/>
    <lineage>
        <taxon>Bacteria</taxon>
        <taxon>Pseudomonadati</taxon>
        <taxon>Pseudomonadota</taxon>
        <taxon>Gammaproteobacteria</taxon>
        <taxon>Pseudomonadales</taxon>
        <taxon>Pseudomonadaceae</taxon>
        <taxon>Azotobacter</taxon>
    </lineage>
</organism>
<sequence length="377" mass="39340">MPFSGRGRGGAASLPAPCGLGGDGMSVHSHAWDERISPGMEADPGGIVCTRLPCFSFPPIPPRGLAVPQILSITMPIFILIGLGFLAVRFEAIDSEQIRGLGRFVISFALPALVLKAVSDNPFLEVMNWQYLLAYGGGSLAVFLLGLLFALRLRREPLDRGAITALGMAVSNSGFVGYPIVAMLLGPAAAIGLALNILVEQLLIIPLSLVLAEAGQRRGAVGKVLGEAAGRLARTPLILAMLGGLLLSLLGVRLPAIPGKVVEMLASASAPVALFVIGGSLRGLKLDGLFAELWTIAAGKLILHPLAVFLLFSLLPDVDPALRVAGVVFASAPMLSVYTVLGQRFGVEGRCAAALLFTTLMSFFSISLLSGILKPHP</sequence>
<evidence type="ECO:0000256" key="3">
    <source>
        <dbReference type="ARBA" id="ARBA00022475"/>
    </source>
</evidence>
<feature type="transmembrane region" description="Helical" evidence="7">
    <location>
        <begin position="191"/>
        <end position="212"/>
    </location>
</feature>
<dbReference type="KEGG" id="avn:Avin_49900"/>
<dbReference type="InterPro" id="IPR004776">
    <property type="entry name" value="Mem_transp_PIN-like"/>
</dbReference>
<keyword evidence="4 7" id="KW-0812">Transmembrane</keyword>
<feature type="transmembrane region" description="Helical" evidence="7">
    <location>
        <begin position="293"/>
        <end position="315"/>
    </location>
</feature>
<feature type="transmembrane region" description="Helical" evidence="7">
    <location>
        <begin position="321"/>
        <end position="341"/>
    </location>
</feature>
<dbReference type="PANTHER" id="PTHR36838">
    <property type="entry name" value="AUXIN EFFLUX CARRIER FAMILY PROTEIN"/>
    <property type="match status" value="1"/>
</dbReference>
<protein>
    <submittedName>
        <fullName evidence="8">Permease</fullName>
    </submittedName>
</protein>
<evidence type="ECO:0000256" key="5">
    <source>
        <dbReference type="ARBA" id="ARBA00022989"/>
    </source>
</evidence>
<evidence type="ECO:0000313" key="8">
    <source>
        <dbReference type="EMBL" id="ACO81081.1"/>
    </source>
</evidence>
<dbReference type="AlphaFoldDB" id="C1DL88"/>
<accession>C1DL88</accession>
<dbReference type="Pfam" id="PF03547">
    <property type="entry name" value="Mem_trans"/>
    <property type="match status" value="1"/>
</dbReference>
<dbReference type="GO" id="GO:0055085">
    <property type="term" value="P:transmembrane transport"/>
    <property type="evidence" value="ECO:0007669"/>
    <property type="project" value="InterPro"/>
</dbReference>
<comment type="subcellular location">
    <subcellularLocation>
        <location evidence="1">Membrane</location>
        <topology evidence="1">Multi-pass membrane protein</topology>
    </subcellularLocation>
</comment>
<evidence type="ECO:0000256" key="7">
    <source>
        <dbReference type="SAM" id="Phobius"/>
    </source>
</evidence>
<keyword evidence="6 7" id="KW-0472">Membrane</keyword>
<evidence type="ECO:0000256" key="6">
    <source>
        <dbReference type="ARBA" id="ARBA00023136"/>
    </source>
</evidence>
<feature type="transmembrane region" description="Helical" evidence="7">
    <location>
        <begin position="100"/>
        <end position="119"/>
    </location>
</feature>
<dbReference type="eggNOG" id="COG0679">
    <property type="taxonomic scope" value="Bacteria"/>
</dbReference>
<dbReference type="EMBL" id="CP001157">
    <property type="protein sequence ID" value="ACO81081.1"/>
    <property type="molecule type" value="Genomic_DNA"/>
</dbReference>
<feature type="transmembrane region" description="Helical" evidence="7">
    <location>
        <begin position="264"/>
        <end position="281"/>
    </location>
</feature>
<evidence type="ECO:0000256" key="2">
    <source>
        <dbReference type="ARBA" id="ARBA00022448"/>
    </source>
</evidence>
<evidence type="ECO:0000256" key="1">
    <source>
        <dbReference type="ARBA" id="ARBA00004141"/>
    </source>
</evidence>
<feature type="transmembrane region" description="Helical" evidence="7">
    <location>
        <begin position="232"/>
        <end position="252"/>
    </location>
</feature>
<dbReference type="Proteomes" id="UP000002424">
    <property type="component" value="Chromosome"/>
</dbReference>
<dbReference type="GO" id="GO:0016020">
    <property type="term" value="C:membrane"/>
    <property type="evidence" value="ECO:0007669"/>
    <property type="project" value="UniProtKB-SubCell"/>
</dbReference>
<name>C1DL88_AZOVD</name>